<dbReference type="InterPro" id="IPR002355">
    <property type="entry name" value="Cu_oxidase_Cu_BS"/>
</dbReference>
<evidence type="ECO:0000256" key="1">
    <source>
        <dbReference type="ARBA" id="ARBA00022723"/>
    </source>
</evidence>
<dbReference type="InterPro" id="IPR008972">
    <property type="entry name" value="Cupredoxin"/>
</dbReference>
<dbReference type="Pfam" id="PF07732">
    <property type="entry name" value="Cu-oxidase_3"/>
    <property type="match status" value="1"/>
</dbReference>
<organism evidence="10 11">
    <name type="scientific">Pedobacter ginsengisoli</name>
    <dbReference type="NCBI Taxonomy" id="363852"/>
    <lineage>
        <taxon>Bacteria</taxon>
        <taxon>Pseudomonadati</taxon>
        <taxon>Bacteroidota</taxon>
        <taxon>Sphingobacteriia</taxon>
        <taxon>Sphingobacteriales</taxon>
        <taxon>Sphingobacteriaceae</taxon>
        <taxon>Pedobacter</taxon>
    </lineage>
</organism>
<evidence type="ECO:0000259" key="6">
    <source>
        <dbReference type="Pfam" id="PF00394"/>
    </source>
</evidence>
<feature type="domain" description="Plastocyanin-like" evidence="6">
    <location>
        <begin position="381"/>
        <end position="477"/>
    </location>
</feature>
<dbReference type="PANTHER" id="PTHR11709:SF394">
    <property type="entry name" value="FI03373P-RELATED"/>
    <property type="match status" value="1"/>
</dbReference>
<dbReference type="CDD" id="cd13896">
    <property type="entry name" value="CuRO_3_CopA"/>
    <property type="match status" value="1"/>
</dbReference>
<keyword evidence="11" id="KW-1185">Reference proteome</keyword>
<dbReference type="Pfam" id="PF00394">
    <property type="entry name" value="Cu-oxidase"/>
    <property type="match status" value="1"/>
</dbReference>
<gene>
    <name evidence="10" type="ORF">CPT03_03530</name>
</gene>
<dbReference type="InterPro" id="IPR034279">
    <property type="entry name" value="CuRO_3_CopA"/>
</dbReference>
<evidence type="ECO:0000256" key="2">
    <source>
        <dbReference type="ARBA" id="ARBA00023002"/>
    </source>
</evidence>
<dbReference type="CDD" id="cd13874">
    <property type="entry name" value="CuRO_2_CopA"/>
    <property type="match status" value="1"/>
</dbReference>
<reference evidence="10 11" key="1">
    <citation type="submission" date="2017-10" db="EMBL/GenBank/DDBJ databases">
        <title>Whole genome of Pedobacter ginsengisoli T01R-27 isolated from tomato rhizosphere.</title>
        <authorList>
            <person name="Weon H.-Y."/>
            <person name="Lee S.A."/>
            <person name="Sang M.K."/>
            <person name="Song J."/>
        </authorList>
    </citation>
    <scope>NUCLEOTIDE SEQUENCE [LARGE SCALE GENOMIC DNA]</scope>
    <source>
        <strain evidence="10 11">T01R-27</strain>
    </source>
</reference>
<dbReference type="Pfam" id="PF19335">
    <property type="entry name" value="HMBD"/>
    <property type="match status" value="2"/>
</dbReference>
<feature type="domain" description="Plastocyanin-like" evidence="8">
    <location>
        <begin position="208"/>
        <end position="318"/>
    </location>
</feature>
<keyword evidence="5" id="KW-0732">Signal</keyword>
<dbReference type="PANTHER" id="PTHR11709">
    <property type="entry name" value="MULTI-COPPER OXIDASE"/>
    <property type="match status" value="1"/>
</dbReference>
<dbReference type="GO" id="GO:0005507">
    <property type="term" value="F:copper ion binding"/>
    <property type="evidence" value="ECO:0007669"/>
    <property type="project" value="InterPro"/>
</dbReference>
<feature type="signal peptide" evidence="5">
    <location>
        <begin position="1"/>
        <end position="18"/>
    </location>
</feature>
<dbReference type="GO" id="GO:0016491">
    <property type="term" value="F:oxidoreductase activity"/>
    <property type="evidence" value="ECO:0007669"/>
    <property type="project" value="UniProtKB-KW"/>
</dbReference>
<dbReference type="InterPro" id="IPR001117">
    <property type="entry name" value="Cu-oxidase_2nd"/>
</dbReference>
<dbReference type="InterPro" id="IPR011706">
    <property type="entry name" value="Cu-oxidase_C"/>
</dbReference>
<keyword evidence="2" id="KW-0560">Oxidoreductase</keyword>
<evidence type="ECO:0000256" key="4">
    <source>
        <dbReference type="SAM" id="MobiDB-lite"/>
    </source>
</evidence>
<dbReference type="KEGG" id="pgs:CPT03_03530"/>
<evidence type="ECO:0000313" key="10">
    <source>
        <dbReference type="EMBL" id="ATP55602.1"/>
    </source>
</evidence>
<evidence type="ECO:0000259" key="9">
    <source>
        <dbReference type="Pfam" id="PF19335"/>
    </source>
</evidence>
<dbReference type="SUPFAM" id="SSF49503">
    <property type="entry name" value="Cupredoxins"/>
    <property type="match status" value="3"/>
</dbReference>
<dbReference type="EMBL" id="CP024091">
    <property type="protein sequence ID" value="ATP55602.1"/>
    <property type="molecule type" value="Genomic_DNA"/>
</dbReference>
<dbReference type="Pfam" id="PF07731">
    <property type="entry name" value="Cu-oxidase_2"/>
    <property type="match status" value="1"/>
</dbReference>
<dbReference type="InterPro" id="IPR045087">
    <property type="entry name" value="Cu-oxidase_fam"/>
</dbReference>
<protein>
    <submittedName>
        <fullName evidence="10">Copper oxidase</fullName>
    </submittedName>
</protein>
<evidence type="ECO:0000256" key="3">
    <source>
        <dbReference type="ARBA" id="ARBA00023008"/>
    </source>
</evidence>
<dbReference type="PROSITE" id="PS00079">
    <property type="entry name" value="MULTICOPPER_OXIDASE1"/>
    <property type="match status" value="1"/>
</dbReference>
<proteinExistence type="predicted"/>
<dbReference type="Gene3D" id="2.60.40.420">
    <property type="entry name" value="Cupredoxins - blue copper proteins"/>
    <property type="match status" value="3"/>
</dbReference>
<dbReference type="InterPro" id="IPR034282">
    <property type="entry name" value="CuRO_2_CopA"/>
</dbReference>
<dbReference type="AlphaFoldDB" id="A0A2D1U1W6"/>
<accession>A0A2D1U1W6</accession>
<feature type="domain" description="Heavy metal binding" evidence="9">
    <location>
        <begin position="39"/>
        <end position="63"/>
    </location>
</feature>
<sequence>MKNILTVFLLIFYSAVSAQDMKKMKMPDNESTKQSRVIYTCPMHPEIQSNKPGNCPKCGMKLVVQKVKAAKPKPGAKEKKTDPSKKEGMENMKIPDKKQDSDEPAQKVTYTCPMHPEIHAPKPGNCPKCGMKLVPEKAKAAPTKHDEMQMPMKDAPKDGMENMEGMQMGDNSATMENIKKAKSNLGPIKTIAFTQPPRTVRYDLYIADTTVTFGKKTKRAIAVNGQIPMPTLTFTQGDTALIYVHNKLDEETSLHWHGLFLPNKMDGVPFLTQMPIKPHSTYIYKFPIVQHGTHWYHSHSELQEQIGMYGAFIMNKRKEWDIPTVPVVLSEWTDMKPEEVHRSLKNANDWFAIKKGTTQSYAEAIRTGHFKTKVANEWKRMNAMDVSDVYYDTFLINGKNQNEQPQFKAGDKVRLRIANGGASDYFWLTYSGGKITVVATDGNDVEPVEVDRLIIAVSETYDVVVTIPENKSYEFLVTPEDRTKSASLWLGKGEKVPAQKLPKLKYFAGMKMMNDMMDMNGNMIEMEGMKMQNQVMDMNTVMYPEVTGEETPKKENKKAAMPGMQMSNEKNMAGMDMTAESPDIVTLNYNMLRDPKKTTLPNGPWKELKFDLTGNMNRYVWTLDNKTVSESDKILIKKGENVRVILFNNSMMRHPMHLHGHDFRVVNGQGEYAPMKNIIDIMPMERDTLEFAASEPGGDWFFHCHILYHMMSGMGRVFSYENSPPNPEIPNPKLAQRKLFSDDREFHPMARVGIESNGSDGEIMLANTRYRFTTEWRVGFKSHHGYESESHFGRYLGRNQWLFPYVGWDFRKRTVDPMEKNIFGQSPAPGDNLFGQGNTKNFRQVFHLGVQYTLPMLIVADASVDHKGNVRFQLMREDVPISKRLRFQFMVNTDKEYMAGFRYIVTKYFGLSTHYDSDMGYGAGLTLNY</sequence>
<name>A0A2D1U1W6_9SPHI</name>
<dbReference type="Proteomes" id="UP000223749">
    <property type="component" value="Chromosome"/>
</dbReference>
<keyword evidence="1" id="KW-0479">Metal-binding</keyword>
<feature type="domain" description="Heavy metal binding" evidence="9">
    <location>
        <begin position="110"/>
        <end position="135"/>
    </location>
</feature>
<evidence type="ECO:0000313" key="11">
    <source>
        <dbReference type="Proteomes" id="UP000223749"/>
    </source>
</evidence>
<feature type="domain" description="Plastocyanin-like" evidence="7">
    <location>
        <begin position="607"/>
        <end position="721"/>
    </location>
</feature>
<feature type="compositionally biased region" description="Basic and acidic residues" evidence="4">
    <location>
        <begin position="75"/>
        <end position="104"/>
    </location>
</feature>
<dbReference type="PROSITE" id="PS00080">
    <property type="entry name" value="MULTICOPPER_OXIDASE2"/>
    <property type="match status" value="1"/>
</dbReference>
<keyword evidence="3" id="KW-0186">Copper</keyword>
<dbReference type="InterPro" id="IPR045800">
    <property type="entry name" value="HMBD"/>
</dbReference>
<dbReference type="InterPro" id="IPR034284">
    <property type="entry name" value="CuRO_1_CopA"/>
</dbReference>
<dbReference type="InterPro" id="IPR033138">
    <property type="entry name" value="Cu_oxidase_CS"/>
</dbReference>
<evidence type="ECO:0000259" key="7">
    <source>
        <dbReference type="Pfam" id="PF07731"/>
    </source>
</evidence>
<feature type="chain" id="PRO_5013931202" evidence="5">
    <location>
        <begin position="19"/>
        <end position="929"/>
    </location>
</feature>
<feature type="region of interest" description="Disordered" evidence="4">
    <location>
        <begin position="69"/>
        <end position="104"/>
    </location>
</feature>
<evidence type="ECO:0000256" key="5">
    <source>
        <dbReference type="SAM" id="SignalP"/>
    </source>
</evidence>
<dbReference type="CDD" id="cd13848">
    <property type="entry name" value="CuRO_1_CopA"/>
    <property type="match status" value="1"/>
</dbReference>
<dbReference type="InterPro" id="IPR011707">
    <property type="entry name" value="Cu-oxidase-like_N"/>
</dbReference>
<evidence type="ECO:0000259" key="8">
    <source>
        <dbReference type="Pfam" id="PF07732"/>
    </source>
</evidence>